<keyword evidence="9" id="KW-1185">Reference proteome</keyword>
<dbReference type="GO" id="GO:0003677">
    <property type="term" value="F:DNA binding"/>
    <property type="evidence" value="ECO:0007669"/>
    <property type="project" value="UniProtKB-KW"/>
</dbReference>
<evidence type="ECO:0000259" key="7">
    <source>
        <dbReference type="PROSITE" id="PS50110"/>
    </source>
</evidence>
<dbReference type="InterPro" id="IPR039420">
    <property type="entry name" value="WalR-like"/>
</dbReference>
<dbReference type="GO" id="GO:0006355">
    <property type="term" value="P:regulation of DNA-templated transcription"/>
    <property type="evidence" value="ECO:0007669"/>
    <property type="project" value="InterPro"/>
</dbReference>
<dbReference type="InterPro" id="IPR000792">
    <property type="entry name" value="Tscrpt_reg_LuxR_C"/>
</dbReference>
<gene>
    <name evidence="8" type="ORF">F6U93_00170</name>
</gene>
<evidence type="ECO:0000256" key="5">
    <source>
        <dbReference type="PROSITE-ProRule" id="PRU00169"/>
    </source>
</evidence>
<dbReference type="SUPFAM" id="SSF46894">
    <property type="entry name" value="C-terminal effector domain of the bipartite response regulators"/>
    <property type="match status" value="1"/>
</dbReference>
<dbReference type="Gene3D" id="3.40.50.2300">
    <property type="match status" value="1"/>
</dbReference>
<protein>
    <submittedName>
        <fullName evidence="8">Response regulator transcription factor</fullName>
    </submittedName>
</protein>
<evidence type="ECO:0000256" key="1">
    <source>
        <dbReference type="ARBA" id="ARBA00022553"/>
    </source>
</evidence>
<dbReference type="AlphaFoldDB" id="A0A6N6MPB8"/>
<dbReference type="InterPro" id="IPR016032">
    <property type="entry name" value="Sig_transdc_resp-reg_C-effctor"/>
</dbReference>
<dbReference type="PANTHER" id="PTHR43214:SF41">
    <property type="entry name" value="NITRATE_NITRITE RESPONSE REGULATOR PROTEIN NARP"/>
    <property type="match status" value="1"/>
</dbReference>
<dbReference type="CDD" id="cd06170">
    <property type="entry name" value="LuxR_C_like"/>
    <property type="match status" value="1"/>
</dbReference>
<sequence>MKYNLIIVDDHKMFLDGILSILNTKEAYNILLTTTSGTQVIKFLDNNPDEKIDLIITDISMPELDGIALNKKVKEKSKSVKTLVVSMHNDADMIDELIENDVDGYVPKNAEKNELLRAIETILKGEKYFSKEIKDIFLENKFYKKKEEDIKLTQHEIDVISLIAQEFTTQEIADQLFLSKHTIESYRKNLIAKLQVRNLAGLTKYALKMEYITE</sequence>
<feature type="modified residue" description="4-aspartylphosphate" evidence="5">
    <location>
        <position position="58"/>
    </location>
</feature>
<dbReference type="Pfam" id="PF00196">
    <property type="entry name" value="GerE"/>
    <property type="match status" value="1"/>
</dbReference>
<dbReference type="SUPFAM" id="SSF52172">
    <property type="entry name" value="CheY-like"/>
    <property type="match status" value="1"/>
</dbReference>
<dbReference type="Proteomes" id="UP000441333">
    <property type="component" value="Unassembled WGS sequence"/>
</dbReference>
<dbReference type="InterPro" id="IPR001789">
    <property type="entry name" value="Sig_transdc_resp-reg_receiver"/>
</dbReference>
<dbReference type="InterPro" id="IPR036388">
    <property type="entry name" value="WH-like_DNA-bd_sf"/>
</dbReference>
<keyword evidence="2" id="KW-0805">Transcription regulation</keyword>
<dbReference type="GO" id="GO:0000160">
    <property type="term" value="P:phosphorelay signal transduction system"/>
    <property type="evidence" value="ECO:0007669"/>
    <property type="project" value="InterPro"/>
</dbReference>
<keyword evidence="1 5" id="KW-0597">Phosphoprotein</keyword>
<feature type="domain" description="Response regulatory" evidence="7">
    <location>
        <begin position="4"/>
        <end position="123"/>
    </location>
</feature>
<keyword evidence="4" id="KW-0804">Transcription</keyword>
<organism evidence="8 9">
    <name type="scientific">Pseudotamlana haliotis</name>
    <dbReference type="NCBI Taxonomy" id="2614804"/>
    <lineage>
        <taxon>Bacteria</taxon>
        <taxon>Pseudomonadati</taxon>
        <taxon>Bacteroidota</taxon>
        <taxon>Flavobacteriia</taxon>
        <taxon>Flavobacteriales</taxon>
        <taxon>Flavobacteriaceae</taxon>
        <taxon>Pseudotamlana</taxon>
    </lineage>
</organism>
<comment type="caution">
    <text evidence="8">The sequence shown here is derived from an EMBL/GenBank/DDBJ whole genome shotgun (WGS) entry which is preliminary data.</text>
</comment>
<proteinExistence type="predicted"/>
<dbReference type="PRINTS" id="PR00038">
    <property type="entry name" value="HTHLUXR"/>
</dbReference>
<evidence type="ECO:0000256" key="2">
    <source>
        <dbReference type="ARBA" id="ARBA00023015"/>
    </source>
</evidence>
<dbReference type="Pfam" id="PF00072">
    <property type="entry name" value="Response_reg"/>
    <property type="match status" value="1"/>
</dbReference>
<dbReference type="InterPro" id="IPR058245">
    <property type="entry name" value="NreC/VraR/RcsB-like_REC"/>
</dbReference>
<dbReference type="PROSITE" id="PS50110">
    <property type="entry name" value="RESPONSE_REGULATORY"/>
    <property type="match status" value="1"/>
</dbReference>
<dbReference type="EMBL" id="WAAT01000001">
    <property type="protein sequence ID" value="KAB1071894.1"/>
    <property type="molecule type" value="Genomic_DNA"/>
</dbReference>
<reference evidence="8 9" key="1">
    <citation type="submission" date="2019-09" db="EMBL/GenBank/DDBJ databases">
        <authorList>
            <person name="Cao W.R."/>
        </authorList>
    </citation>
    <scope>NUCLEOTIDE SEQUENCE [LARGE SCALE GENOMIC DNA]</scope>
    <source>
        <strain evidence="8 9">B1N29</strain>
    </source>
</reference>
<evidence type="ECO:0000313" key="9">
    <source>
        <dbReference type="Proteomes" id="UP000441333"/>
    </source>
</evidence>
<dbReference type="SMART" id="SM00421">
    <property type="entry name" value="HTH_LUXR"/>
    <property type="match status" value="1"/>
</dbReference>
<evidence type="ECO:0000313" key="8">
    <source>
        <dbReference type="EMBL" id="KAB1071894.1"/>
    </source>
</evidence>
<name>A0A6N6MPB8_9FLAO</name>
<evidence type="ECO:0000259" key="6">
    <source>
        <dbReference type="PROSITE" id="PS50043"/>
    </source>
</evidence>
<dbReference type="CDD" id="cd17535">
    <property type="entry name" value="REC_NarL-like"/>
    <property type="match status" value="1"/>
</dbReference>
<accession>A0A6N6MPB8</accession>
<dbReference type="Gene3D" id="1.10.10.10">
    <property type="entry name" value="Winged helix-like DNA-binding domain superfamily/Winged helix DNA-binding domain"/>
    <property type="match status" value="1"/>
</dbReference>
<dbReference type="InterPro" id="IPR011006">
    <property type="entry name" value="CheY-like_superfamily"/>
</dbReference>
<dbReference type="PROSITE" id="PS50043">
    <property type="entry name" value="HTH_LUXR_2"/>
    <property type="match status" value="1"/>
</dbReference>
<feature type="domain" description="HTH luxR-type" evidence="6">
    <location>
        <begin position="145"/>
        <end position="210"/>
    </location>
</feature>
<keyword evidence="3" id="KW-0238">DNA-binding</keyword>
<evidence type="ECO:0000256" key="3">
    <source>
        <dbReference type="ARBA" id="ARBA00023125"/>
    </source>
</evidence>
<evidence type="ECO:0000256" key="4">
    <source>
        <dbReference type="ARBA" id="ARBA00023163"/>
    </source>
</evidence>
<dbReference type="PANTHER" id="PTHR43214">
    <property type="entry name" value="TWO-COMPONENT RESPONSE REGULATOR"/>
    <property type="match status" value="1"/>
</dbReference>
<dbReference type="SMART" id="SM00448">
    <property type="entry name" value="REC"/>
    <property type="match status" value="1"/>
</dbReference>
<dbReference type="RefSeq" id="WP_150935656.1">
    <property type="nucleotide sequence ID" value="NZ_WAAT01000001.1"/>
</dbReference>